<evidence type="ECO:0000313" key="2">
    <source>
        <dbReference type="Proteomes" id="UP001162162"/>
    </source>
</evidence>
<gene>
    <name evidence="1" type="ORF">NQ318_022700</name>
</gene>
<reference evidence="1" key="1">
    <citation type="journal article" date="2023" name="Insect Mol. Biol.">
        <title>Genome sequencing provides insights into the evolution of gene families encoding plant cell wall-degrading enzymes in longhorned beetles.</title>
        <authorList>
            <person name="Shin N.R."/>
            <person name="Okamura Y."/>
            <person name="Kirsch R."/>
            <person name="Pauchet Y."/>
        </authorList>
    </citation>
    <scope>NUCLEOTIDE SEQUENCE</scope>
    <source>
        <strain evidence="1">AMC_N1</strain>
    </source>
</reference>
<dbReference type="AlphaFoldDB" id="A0AAV8YDK6"/>
<proteinExistence type="predicted"/>
<dbReference type="EMBL" id="JAPWTK010000133">
    <property type="protein sequence ID" value="KAJ8948634.1"/>
    <property type="molecule type" value="Genomic_DNA"/>
</dbReference>
<sequence length="61" mass="6941">MPCRALIYAEVSLKNKVILSQKRIEKFDSIVIKPPAEGARYYVKILAINREDISKTSGVEF</sequence>
<dbReference type="Proteomes" id="UP001162162">
    <property type="component" value="Unassembled WGS sequence"/>
</dbReference>
<comment type="caution">
    <text evidence="1">The sequence shown here is derived from an EMBL/GenBank/DDBJ whole genome shotgun (WGS) entry which is preliminary data.</text>
</comment>
<evidence type="ECO:0000313" key="1">
    <source>
        <dbReference type="EMBL" id="KAJ8948634.1"/>
    </source>
</evidence>
<keyword evidence="2" id="KW-1185">Reference proteome</keyword>
<protein>
    <submittedName>
        <fullName evidence="1">Uncharacterized protein</fullName>
    </submittedName>
</protein>
<accession>A0AAV8YDK6</accession>
<organism evidence="1 2">
    <name type="scientific">Aromia moschata</name>
    <dbReference type="NCBI Taxonomy" id="1265417"/>
    <lineage>
        <taxon>Eukaryota</taxon>
        <taxon>Metazoa</taxon>
        <taxon>Ecdysozoa</taxon>
        <taxon>Arthropoda</taxon>
        <taxon>Hexapoda</taxon>
        <taxon>Insecta</taxon>
        <taxon>Pterygota</taxon>
        <taxon>Neoptera</taxon>
        <taxon>Endopterygota</taxon>
        <taxon>Coleoptera</taxon>
        <taxon>Polyphaga</taxon>
        <taxon>Cucujiformia</taxon>
        <taxon>Chrysomeloidea</taxon>
        <taxon>Cerambycidae</taxon>
        <taxon>Cerambycinae</taxon>
        <taxon>Callichromatini</taxon>
        <taxon>Aromia</taxon>
    </lineage>
</organism>
<name>A0AAV8YDK6_9CUCU</name>